<protein>
    <recommendedName>
        <fullName evidence="4">Glycosyltransferase RgtA/B/C/D-like domain-containing protein</fullName>
    </recommendedName>
</protein>
<name>A0A3S3VFI7_METS7</name>
<keyword evidence="1" id="KW-0812">Transmembrane</keyword>
<comment type="caution">
    <text evidence="2">The sequence shown here is derived from an EMBL/GenBank/DDBJ whole genome shotgun (WGS) entry which is preliminary data.</text>
</comment>
<feature type="transmembrane region" description="Helical" evidence="1">
    <location>
        <begin position="150"/>
        <end position="171"/>
    </location>
</feature>
<evidence type="ECO:0000256" key="1">
    <source>
        <dbReference type="SAM" id="Phobius"/>
    </source>
</evidence>
<sequence length="573" mass="66866">MKKNFKKLIHINTIIFIGSIISLLFSKSDLFDCNNIYDINKIFWILSIICLILNIIILFDFIEKKYLNKNYYTLIFIICQIIILKTIMVSFWGLAGYYAFFMRGDQSTYIGLTKDVLFTGHFENNFYPFTSLLISIISLITYTPPETISIVLPGLFQVLLVLGTVLLIGIFKNDIKILVAGLLFSVPFISNWFPVTIYPQFTSVFTFPLILYTFVKLLKFKIVFILFSFSIVIWHPISSLSLLFFIFSSIFLSYKKIDIIKIFFIYNIIFISWTFSFYSLTDTLANFWRSIMSESRITTYDIALLYVQKLGLLESLRAFFYMMIDDLFMYSLIFISFIFSLKNKNYIKFVSNMTIKISYIWFTLNSFIIAFLFFAIRGHVPDRLINLNWSLILVPCVAGVFYTQIKNRIGKFVVVILLLIAVTASVFTLYPSPLIDRPNEASTEGEINSIKWIIDNRKEDIAFSYILTPLFRYSDLIYGTNYPGRASLHIGYAPSGDSYFIPNHFNLSIYDKNYLGERYFILTQYEINAYTKIWDSVDRFNQKDFNGIKINTASEVLYQSGNIMLFLINFKNI</sequence>
<feature type="transmembrane region" description="Helical" evidence="1">
    <location>
        <begin position="318"/>
        <end position="339"/>
    </location>
</feature>
<keyword evidence="1" id="KW-1133">Transmembrane helix</keyword>
<feature type="transmembrane region" description="Helical" evidence="1">
    <location>
        <begin position="42"/>
        <end position="62"/>
    </location>
</feature>
<feature type="transmembrane region" description="Helical" evidence="1">
    <location>
        <begin position="7"/>
        <end position="26"/>
    </location>
</feature>
<proteinExistence type="predicted"/>
<accession>A0A3S3VFI7</accession>
<dbReference type="AlphaFoldDB" id="A0A3S3VFI7"/>
<feature type="transmembrane region" description="Helical" evidence="1">
    <location>
        <begin position="412"/>
        <end position="430"/>
    </location>
</feature>
<organism evidence="2 3">
    <name type="scientific">Methanosuratincola subterraneus</name>
    <dbReference type="NCBI Taxonomy" id="2593994"/>
    <lineage>
        <taxon>Archaea</taxon>
        <taxon>Thermoproteota</taxon>
        <taxon>Methanosuratincolia</taxon>
        <taxon>Candidatus Methanomethylicales</taxon>
        <taxon>Candidatus Methanomethylicaceae</taxon>
        <taxon>Candidatus Methanosuratincola (ex Vanwonterghem et al. 2016)</taxon>
    </lineage>
</organism>
<feature type="transmembrane region" description="Helical" evidence="1">
    <location>
        <begin position="177"/>
        <end position="197"/>
    </location>
</feature>
<feature type="transmembrane region" description="Helical" evidence="1">
    <location>
        <begin position="386"/>
        <end position="405"/>
    </location>
</feature>
<keyword evidence="1" id="KW-0472">Membrane</keyword>
<gene>
    <name evidence="2" type="ORF">Metus_1431</name>
</gene>
<feature type="transmembrane region" description="Helical" evidence="1">
    <location>
        <begin position="74"/>
        <end position="100"/>
    </location>
</feature>
<evidence type="ECO:0000313" key="3">
    <source>
        <dbReference type="Proteomes" id="UP000288215"/>
    </source>
</evidence>
<dbReference type="EMBL" id="RXGA01000003">
    <property type="protein sequence ID" value="RWX73457.1"/>
    <property type="molecule type" value="Genomic_DNA"/>
</dbReference>
<feature type="transmembrane region" description="Helical" evidence="1">
    <location>
        <begin position="359"/>
        <end position="380"/>
    </location>
</feature>
<feature type="transmembrane region" description="Helical" evidence="1">
    <location>
        <begin position="233"/>
        <end position="252"/>
    </location>
</feature>
<evidence type="ECO:0008006" key="4">
    <source>
        <dbReference type="Google" id="ProtNLM"/>
    </source>
</evidence>
<evidence type="ECO:0000313" key="2">
    <source>
        <dbReference type="EMBL" id="RWX73457.1"/>
    </source>
</evidence>
<feature type="transmembrane region" description="Helical" evidence="1">
    <location>
        <begin position="259"/>
        <end position="280"/>
    </location>
</feature>
<dbReference type="Proteomes" id="UP000288215">
    <property type="component" value="Unassembled WGS sequence"/>
</dbReference>
<reference evidence="2 3" key="1">
    <citation type="submission" date="2018-12" db="EMBL/GenBank/DDBJ databases">
        <title>The complete genome of the methanogenic archaea of the candidate phylum Verstraetearchaeota, obtained from the metagenome of underground thermal water.</title>
        <authorList>
            <person name="Kadnikov V.V."/>
            <person name="Mardanov A.V."/>
            <person name="Beletsky A.V."/>
            <person name="Karnachuk O.V."/>
            <person name="Ravin N.V."/>
        </authorList>
    </citation>
    <scope>NUCLEOTIDE SEQUENCE [LARGE SCALE GENOMIC DNA]</scope>
    <source>
        <strain evidence="2">Ch88</strain>
    </source>
</reference>